<accession>A0A1I8AEJ6</accession>
<dbReference type="WBParaSite" id="L893_g4980.t1">
    <property type="protein sequence ID" value="L893_g4980.t1"/>
    <property type="gene ID" value="L893_g4980"/>
</dbReference>
<evidence type="ECO:0000256" key="2">
    <source>
        <dbReference type="ARBA" id="ARBA00001946"/>
    </source>
</evidence>
<comment type="catalytic activity">
    <reaction evidence="1 15">
        <text>(2R)-3-phosphoglycerate + ATP = (2R)-3-phospho-glyceroyl phosphate + ADP</text>
        <dbReference type="Rhea" id="RHEA:14801"/>
        <dbReference type="ChEBI" id="CHEBI:30616"/>
        <dbReference type="ChEBI" id="CHEBI:57604"/>
        <dbReference type="ChEBI" id="CHEBI:58272"/>
        <dbReference type="ChEBI" id="CHEBI:456216"/>
        <dbReference type="EC" id="2.7.2.3"/>
    </reaction>
</comment>
<feature type="binding site" evidence="14">
    <location>
        <position position="325"/>
    </location>
    <ligand>
        <name>ATP</name>
        <dbReference type="ChEBI" id="CHEBI:30616"/>
    </ligand>
</feature>
<dbReference type="InterPro" id="IPR001576">
    <property type="entry name" value="Phosphoglycerate_kinase"/>
</dbReference>
<evidence type="ECO:0000256" key="14">
    <source>
        <dbReference type="PIRSR" id="PIRSR000724-2"/>
    </source>
</evidence>
<dbReference type="InterPro" id="IPR036043">
    <property type="entry name" value="Phosphoglycerate_kinase_sf"/>
</dbReference>
<evidence type="ECO:0000256" key="9">
    <source>
        <dbReference type="ARBA" id="ARBA00022741"/>
    </source>
</evidence>
<dbReference type="GO" id="GO:0006094">
    <property type="term" value="P:gluconeogenesis"/>
    <property type="evidence" value="ECO:0007669"/>
    <property type="project" value="TreeGrafter"/>
</dbReference>
<dbReference type="GO" id="GO:0043531">
    <property type="term" value="F:ADP binding"/>
    <property type="evidence" value="ECO:0007669"/>
    <property type="project" value="TreeGrafter"/>
</dbReference>
<keyword evidence="7" id="KW-0963">Cytoplasm</keyword>
<keyword evidence="8 15" id="KW-0808">Transferase</keyword>
<dbReference type="PANTHER" id="PTHR11406:SF23">
    <property type="entry name" value="PHOSPHOGLYCERATE KINASE 1, CHLOROPLASTIC-RELATED"/>
    <property type="match status" value="1"/>
</dbReference>
<dbReference type="AlphaFoldDB" id="A0A1I8AEJ6"/>
<evidence type="ECO:0000256" key="4">
    <source>
        <dbReference type="ARBA" id="ARBA00008982"/>
    </source>
</evidence>
<evidence type="ECO:0000313" key="17">
    <source>
        <dbReference type="Proteomes" id="UP000095287"/>
    </source>
</evidence>
<feature type="binding site" evidence="13">
    <location>
        <position position="42"/>
    </location>
    <ligand>
        <name>(2R)-3-phosphoglycerate</name>
        <dbReference type="ChEBI" id="CHEBI:58272"/>
    </ligand>
</feature>
<evidence type="ECO:0000256" key="16">
    <source>
        <dbReference type="RuleBase" id="RU000696"/>
    </source>
</evidence>
<dbReference type="EC" id="2.7.2.3" evidence="6 15"/>
<feature type="binding site" evidence="13">
    <location>
        <position position="119"/>
    </location>
    <ligand>
        <name>(2R)-3-phosphoglycerate</name>
        <dbReference type="ChEBI" id="CHEBI:58272"/>
    </ligand>
</feature>
<evidence type="ECO:0000256" key="5">
    <source>
        <dbReference type="ARBA" id="ARBA00011245"/>
    </source>
</evidence>
<dbReference type="Gene3D" id="3.40.50.1260">
    <property type="entry name" value="Phosphoglycerate kinase, N-terminal domain"/>
    <property type="match status" value="2"/>
</dbReference>
<dbReference type="InterPro" id="IPR015911">
    <property type="entry name" value="Phosphoglycerate_kinase_CS"/>
</dbReference>
<feature type="binding site" evidence="13">
    <location>
        <position position="152"/>
    </location>
    <ligand>
        <name>(2R)-3-phosphoglycerate</name>
        <dbReference type="ChEBI" id="CHEBI:58272"/>
    </ligand>
</feature>
<dbReference type="PANTHER" id="PTHR11406">
    <property type="entry name" value="PHOSPHOGLYCERATE KINASE"/>
    <property type="match status" value="1"/>
</dbReference>
<organism evidence="17 18">
    <name type="scientific">Steinernema glaseri</name>
    <dbReference type="NCBI Taxonomy" id="37863"/>
    <lineage>
        <taxon>Eukaryota</taxon>
        <taxon>Metazoa</taxon>
        <taxon>Ecdysozoa</taxon>
        <taxon>Nematoda</taxon>
        <taxon>Chromadorea</taxon>
        <taxon>Rhabditida</taxon>
        <taxon>Tylenchina</taxon>
        <taxon>Panagrolaimomorpha</taxon>
        <taxon>Strongyloidoidea</taxon>
        <taxon>Steinernematidae</taxon>
        <taxon>Steinernema</taxon>
    </lineage>
</organism>
<evidence type="ECO:0000256" key="8">
    <source>
        <dbReference type="ARBA" id="ARBA00022679"/>
    </source>
</evidence>
<keyword evidence="17" id="KW-1185">Reference proteome</keyword>
<dbReference type="PROSITE" id="PS00111">
    <property type="entry name" value="PGLYCERATE_KINASE"/>
    <property type="match status" value="1"/>
</dbReference>
<dbReference type="UniPathway" id="UPA00109">
    <property type="reaction ID" value="UER00185"/>
</dbReference>
<evidence type="ECO:0000256" key="1">
    <source>
        <dbReference type="ARBA" id="ARBA00000642"/>
    </source>
</evidence>
<comment type="similarity">
    <text evidence="4 15">Belongs to the phosphoglycerate kinase family.</text>
</comment>
<keyword evidence="11 14" id="KW-0067">ATP-binding</keyword>
<feature type="binding site" evidence="14">
    <location>
        <begin position="351"/>
        <end position="354"/>
    </location>
    <ligand>
        <name>ATP</name>
        <dbReference type="ChEBI" id="CHEBI:30616"/>
    </ligand>
</feature>
<evidence type="ECO:0000256" key="3">
    <source>
        <dbReference type="ARBA" id="ARBA00004496"/>
    </source>
</evidence>
<keyword evidence="10 15" id="KW-0418">Kinase</keyword>
<evidence type="ECO:0000256" key="6">
    <source>
        <dbReference type="ARBA" id="ARBA00013061"/>
    </source>
</evidence>
<dbReference type="SUPFAM" id="SSF53748">
    <property type="entry name" value="Phosphoglycerate kinase"/>
    <property type="match status" value="1"/>
</dbReference>
<dbReference type="Proteomes" id="UP000095287">
    <property type="component" value="Unplaced"/>
</dbReference>
<evidence type="ECO:0000256" key="12">
    <source>
        <dbReference type="ARBA" id="ARBA00022842"/>
    </source>
</evidence>
<comment type="cofactor">
    <cofactor evidence="2">
        <name>Mg(2+)</name>
        <dbReference type="ChEBI" id="CHEBI:18420"/>
    </cofactor>
</comment>
<reference evidence="18" key="1">
    <citation type="submission" date="2016-11" db="UniProtKB">
        <authorList>
            <consortium name="WormBaseParasite"/>
        </authorList>
    </citation>
    <scope>IDENTIFICATION</scope>
</reference>
<name>A0A1I8AEJ6_9BILA</name>
<proteinExistence type="inferred from homology"/>
<protein>
    <recommendedName>
        <fullName evidence="6 15">Phosphoglycerate kinase</fullName>
        <ecNumber evidence="6 15">2.7.2.3</ecNumber>
    </recommendedName>
</protein>
<evidence type="ECO:0000256" key="7">
    <source>
        <dbReference type="ARBA" id="ARBA00022490"/>
    </source>
</evidence>
<dbReference type="HAMAP" id="MF_00145">
    <property type="entry name" value="Phosphoglyc_kinase"/>
    <property type="match status" value="1"/>
</dbReference>
<evidence type="ECO:0000256" key="10">
    <source>
        <dbReference type="ARBA" id="ARBA00022777"/>
    </source>
</evidence>
<evidence type="ECO:0000256" key="15">
    <source>
        <dbReference type="RuleBase" id="RU000532"/>
    </source>
</evidence>
<comment type="subcellular location">
    <subcellularLocation>
        <location evidence="3">Cytoplasm</location>
    </subcellularLocation>
</comment>
<feature type="binding site" evidence="14">
    <location>
        <position position="203"/>
    </location>
    <ligand>
        <name>ATP</name>
        <dbReference type="ChEBI" id="CHEBI:30616"/>
    </ligand>
</feature>
<feature type="binding site" evidence="13">
    <location>
        <begin position="27"/>
        <end position="29"/>
    </location>
    <ligand>
        <name>substrate</name>
    </ligand>
</feature>
<dbReference type="GO" id="GO:0005524">
    <property type="term" value="F:ATP binding"/>
    <property type="evidence" value="ECO:0007669"/>
    <property type="project" value="UniProtKB-KW"/>
</dbReference>
<feature type="binding site" evidence="13">
    <location>
        <begin position="65"/>
        <end position="68"/>
    </location>
    <ligand>
        <name>substrate</name>
    </ligand>
</feature>
<sequence>MSTSIKTLSALAETDALRGKRVFIRSDLNVPLQDGRITEDTRVRASVPAIRMALDAGAAVMVTSHLGRPKEGECQPVDSLEPVVQRLSELLGMPVELRRNWLDGVQVSPGQVVLLENCRCNVGEKKNDPELARKMAALCDVYVNDAFGTAHRAEATTEGIARFAPVACAGPLLEAELKALGRALNQPARPLVAIVGGAKVSTKLSILRALAEKVDQLVVGGGIANTFMMASGLSVGKSLVEESQLEEAREVIRIMKERGAEVPIPVDVVCAKSFAADAAAEIKAADQVQDDDMILDVGPQTAQQIADIIAKAGTVVWNGPLGVFEFPAFAQGTETLSRAIAGSKAFSIAGGGDTLAAIAQFNIGDDVDYISTGGGAFLEFLEGKRLPAVAALEDKA</sequence>
<comment type="subunit">
    <text evidence="5 16">Monomer.</text>
</comment>
<dbReference type="PRINTS" id="PR00477">
    <property type="entry name" value="PHGLYCKINASE"/>
</dbReference>
<dbReference type="FunFam" id="3.40.50.1260:FF:000002">
    <property type="entry name" value="Phosphoglycerate kinase"/>
    <property type="match status" value="1"/>
</dbReference>
<evidence type="ECO:0000256" key="13">
    <source>
        <dbReference type="PIRSR" id="PIRSR000724-1"/>
    </source>
</evidence>
<evidence type="ECO:0000313" key="18">
    <source>
        <dbReference type="WBParaSite" id="L893_g4980.t1"/>
    </source>
</evidence>
<dbReference type="GO" id="GO:0004618">
    <property type="term" value="F:phosphoglycerate kinase activity"/>
    <property type="evidence" value="ECO:0007669"/>
    <property type="project" value="UniProtKB-EC"/>
</dbReference>
<dbReference type="Pfam" id="PF00162">
    <property type="entry name" value="PGK"/>
    <property type="match status" value="1"/>
</dbReference>
<dbReference type="PIRSF" id="PIRSF000724">
    <property type="entry name" value="Pgk"/>
    <property type="match status" value="1"/>
</dbReference>
<dbReference type="GO" id="GO:0006096">
    <property type="term" value="P:glycolytic process"/>
    <property type="evidence" value="ECO:0007669"/>
    <property type="project" value="UniProtKB-UniPathway"/>
</dbReference>
<dbReference type="FunFam" id="3.40.50.1260:FF:000001">
    <property type="entry name" value="Phosphoglycerate kinase"/>
    <property type="match status" value="1"/>
</dbReference>
<keyword evidence="12" id="KW-0460">Magnesium</keyword>
<keyword evidence="9" id="KW-0547">Nucleotide-binding</keyword>
<dbReference type="InterPro" id="IPR015824">
    <property type="entry name" value="Phosphoglycerate_kinase_N"/>
</dbReference>
<evidence type="ECO:0000256" key="11">
    <source>
        <dbReference type="ARBA" id="ARBA00022840"/>
    </source>
</evidence>
<comment type="pathway">
    <text evidence="15">Carbohydrate degradation; glycolysis; pyruvate from D-glyceraldehyde 3-phosphate: step 2/5.</text>
</comment>
<dbReference type="GO" id="GO:0005829">
    <property type="term" value="C:cytosol"/>
    <property type="evidence" value="ECO:0007669"/>
    <property type="project" value="TreeGrafter"/>
</dbReference>